<evidence type="ECO:0000313" key="3">
    <source>
        <dbReference type="Proteomes" id="UP000241167"/>
    </source>
</evidence>
<dbReference type="SUPFAM" id="SSF54909">
    <property type="entry name" value="Dimeric alpha+beta barrel"/>
    <property type="match status" value="1"/>
</dbReference>
<dbReference type="Proteomes" id="UP000241167">
    <property type="component" value="Unassembled WGS sequence"/>
</dbReference>
<dbReference type="InterPro" id="IPR019887">
    <property type="entry name" value="Tscrpt_reg_AsnC/Lrp_C"/>
</dbReference>
<dbReference type="RefSeq" id="WP_106513373.1">
    <property type="nucleotide sequence ID" value="NZ_PXYI01000004.1"/>
</dbReference>
<organism evidence="2 3">
    <name type="scientific">Allosphingosinicella deserti</name>
    <dbReference type="NCBI Taxonomy" id="2116704"/>
    <lineage>
        <taxon>Bacteria</taxon>
        <taxon>Pseudomonadati</taxon>
        <taxon>Pseudomonadota</taxon>
        <taxon>Alphaproteobacteria</taxon>
        <taxon>Sphingomonadales</taxon>
        <taxon>Sphingomonadaceae</taxon>
        <taxon>Allosphingosinicella</taxon>
    </lineage>
</organism>
<evidence type="ECO:0000259" key="1">
    <source>
        <dbReference type="Pfam" id="PF01037"/>
    </source>
</evidence>
<dbReference type="Pfam" id="PF01037">
    <property type="entry name" value="AsnC_trans_reg"/>
    <property type="match status" value="1"/>
</dbReference>
<comment type="caution">
    <text evidence="2">The sequence shown here is derived from an EMBL/GenBank/DDBJ whole genome shotgun (WGS) entry which is preliminary data.</text>
</comment>
<dbReference type="AlphaFoldDB" id="A0A2P7QNC5"/>
<protein>
    <recommendedName>
        <fullName evidence="1">Transcription regulator AsnC/Lrp ligand binding domain-containing protein</fullName>
    </recommendedName>
</protein>
<dbReference type="OrthoDB" id="9799041at2"/>
<proteinExistence type="predicted"/>
<reference evidence="2 3" key="1">
    <citation type="submission" date="2018-03" db="EMBL/GenBank/DDBJ databases">
        <title>The draft genome of Sphingosinicella sp. GL-C-18.</title>
        <authorList>
            <person name="Liu L."/>
            <person name="Li L."/>
            <person name="Liang L."/>
            <person name="Zhang X."/>
            <person name="Wang T."/>
        </authorList>
    </citation>
    <scope>NUCLEOTIDE SEQUENCE [LARGE SCALE GENOMIC DNA]</scope>
    <source>
        <strain evidence="2 3">GL-C-18</strain>
    </source>
</reference>
<dbReference type="InterPro" id="IPR011008">
    <property type="entry name" value="Dimeric_a/b-barrel"/>
</dbReference>
<keyword evidence="3" id="KW-1185">Reference proteome</keyword>
<accession>A0A2P7QNC5</accession>
<feature type="domain" description="Transcription regulator AsnC/Lrp ligand binding" evidence="1">
    <location>
        <begin position="6"/>
        <end position="48"/>
    </location>
</feature>
<dbReference type="EMBL" id="PXYI01000004">
    <property type="protein sequence ID" value="PSJ39472.1"/>
    <property type="molecule type" value="Genomic_DNA"/>
</dbReference>
<name>A0A2P7QNC5_9SPHN</name>
<sequence length="92" mass="10638">MQFFIFIRCKPGKTTEVGLSMVKKRLKEVQEIHSISGDWDLMVRALVTPRGVEADFESNVMETLLADQWDNVVRTQTIIGYRVFNPEDSFVE</sequence>
<gene>
    <name evidence="2" type="ORF">C7I55_12740</name>
</gene>
<dbReference type="Gene3D" id="3.30.70.920">
    <property type="match status" value="1"/>
</dbReference>
<evidence type="ECO:0000313" key="2">
    <source>
        <dbReference type="EMBL" id="PSJ39472.1"/>
    </source>
</evidence>